<keyword evidence="4" id="KW-1185">Reference proteome</keyword>
<proteinExistence type="predicted"/>
<reference evidence="3 4" key="1">
    <citation type="submission" date="2016-10" db="EMBL/GenBank/DDBJ databases">
        <authorList>
            <person name="de Groot N.N."/>
        </authorList>
    </citation>
    <scope>NUCLEOTIDE SEQUENCE [LARGE SCALE GENOMIC DNA]</scope>
    <source>
        <strain evidence="3 4">DSM 14858</strain>
    </source>
</reference>
<dbReference type="EMBL" id="FNZQ01000004">
    <property type="protein sequence ID" value="SEL26052.1"/>
    <property type="molecule type" value="Genomic_DNA"/>
</dbReference>
<dbReference type="Proteomes" id="UP000199283">
    <property type="component" value="Unassembled WGS sequence"/>
</dbReference>
<protein>
    <submittedName>
        <fullName evidence="3">Uncharacterized protein</fullName>
    </submittedName>
</protein>
<feature type="region of interest" description="Disordered" evidence="1">
    <location>
        <begin position="1"/>
        <end position="22"/>
    </location>
</feature>
<evidence type="ECO:0000313" key="4">
    <source>
        <dbReference type="Proteomes" id="UP000199283"/>
    </source>
</evidence>
<organism evidence="3 4">
    <name type="scientific">Jannaschia helgolandensis</name>
    <dbReference type="NCBI Taxonomy" id="188906"/>
    <lineage>
        <taxon>Bacteria</taxon>
        <taxon>Pseudomonadati</taxon>
        <taxon>Pseudomonadota</taxon>
        <taxon>Alphaproteobacteria</taxon>
        <taxon>Rhodobacterales</taxon>
        <taxon>Roseobacteraceae</taxon>
        <taxon>Jannaschia</taxon>
    </lineage>
</organism>
<keyword evidence="2" id="KW-0472">Membrane</keyword>
<sequence>MRAGVNVSPRPDGLVRGRNPGLANGDRPAIDRAMSNATAAVVAILLVSVIGADWLFNDAQGLNFMGRRLMDLIEYIAFWR</sequence>
<evidence type="ECO:0000256" key="2">
    <source>
        <dbReference type="SAM" id="Phobius"/>
    </source>
</evidence>
<evidence type="ECO:0000256" key="1">
    <source>
        <dbReference type="SAM" id="MobiDB-lite"/>
    </source>
</evidence>
<name>A0A1H7NRC4_9RHOB</name>
<dbReference type="STRING" id="188906.SAMN04488526_2284"/>
<evidence type="ECO:0000313" key="3">
    <source>
        <dbReference type="EMBL" id="SEL26052.1"/>
    </source>
</evidence>
<accession>A0A1H7NRC4</accession>
<gene>
    <name evidence="3" type="ORF">SAMN04488526_2284</name>
</gene>
<keyword evidence="2" id="KW-0812">Transmembrane</keyword>
<keyword evidence="2" id="KW-1133">Transmembrane helix</keyword>
<dbReference type="AlphaFoldDB" id="A0A1H7NRC4"/>
<feature type="transmembrane region" description="Helical" evidence="2">
    <location>
        <begin position="37"/>
        <end position="56"/>
    </location>
</feature>